<dbReference type="Pfam" id="PF00440">
    <property type="entry name" value="TetR_N"/>
    <property type="match status" value="1"/>
</dbReference>
<dbReference type="InterPro" id="IPR009057">
    <property type="entry name" value="Homeodomain-like_sf"/>
</dbReference>
<dbReference type="Gene3D" id="1.10.10.60">
    <property type="entry name" value="Homeodomain-like"/>
    <property type="match status" value="1"/>
</dbReference>
<accession>A0ABS5XY50</accession>
<dbReference type="RefSeq" id="WP_215487282.1">
    <property type="nucleotide sequence ID" value="NZ_BAAAPJ010000002.1"/>
</dbReference>
<dbReference type="EMBL" id="JAFLHG010000006">
    <property type="protein sequence ID" value="MBT8798048.1"/>
    <property type="molecule type" value="Genomic_DNA"/>
</dbReference>
<dbReference type="Proteomes" id="UP000740605">
    <property type="component" value="Unassembled WGS sequence"/>
</dbReference>
<name>A0ABS5XY50_9MICO</name>
<evidence type="ECO:0000313" key="7">
    <source>
        <dbReference type="Proteomes" id="UP000740605"/>
    </source>
</evidence>
<dbReference type="InterPro" id="IPR054156">
    <property type="entry name" value="YxaF_TetR_C"/>
</dbReference>
<evidence type="ECO:0000256" key="4">
    <source>
        <dbReference type="PROSITE-ProRule" id="PRU00335"/>
    </source>
</evidence>
<organism evidence="6 7">
    <name type="scientific">Microbacterium flavum</name>
    <dbReference type="NCBI Taxonomy" id="415216"/>
    <lineage>
        <taxon>Bacteria</taxon>
        <taxon>Bacillati</taxon>
        <taxon>Actinomycetota</taxon>
        <taxon>Actinomycetes</taxon>
        <taxon>Micrococcales</taxon>
        <taxon>Microbacteriaceae</taxon>
        <taxon>Microbacterium</taxon>
    </lineage>
</organism>
<dbReference type="InterPro" id="IPR001647">
    <property type="entry name" value="HTH_TetR"/>
</dbReference>
<dbReference type="PROSITE" id="PS50977">
    <property type="entry name" value="HTH_TETR_2"/>
    <property type="match status" value="1"/>
</dbReference>
<dbReference type="SUPFAM" id="SSF46689">
    <property type="entry name" value="Homeodomain-like"/>
    <property type="match status" value="1"/>
</dbReference>
<protein>
    <submittedName>
        <fullName evidence="6">TetR/AcrR family transcriptional regulator</fullName>
    </submittedName>
</protein>
<dbReference type="InterPro" id="IPR036271">
    <property type="entry name" value="Tet_transcr_reg_TetR-rel_C_sf"/>
</dbReference>
<evidence type="ECO:0000256" key="2">
    <source>
        <dbReference type="ARBA" id="ARBA00023125"/>
    </source>
</evidence>
<feature type="domain" description="HTH tetR-type" evidence="5">
    <location>
        <begin position="6"/>
        <end position="66"/>
    </location>
</feature>
<feature type="DNA-binding region" description="H-T-H motif" evidence="4">
    <location>
        <begin position="29"/>
        <end position="48"/>
    </location>
</feature>
<dbReference type="SUPFAM" id="SSF48498">
    <property type="entry name" value="Tetracyclin repressor-like, C-terminal domain"/>
    <property type="match status" value="1"/>
</dbReference>
<keyword evidence="1" id="KW-0805">Transcription regulation</keyword>
<proteinExistence type="predicted"/>
<evidence type="ECO:0000259" key="5">
    <source>
        <dbReference type="PROSITE" id="PS50977"/>
    </source>
</evidence>
<evidence type="ECO:0000313" key="6">
    <source>
        <dbReference type="EMBL" id="MBT8798048.1"/>
    </source>
</evidence>
<evidence type="ECO:0000256" key="3">
    <source>
        <dbReference type="ARBA" id="ARBA00023163"/>
    </source>
</evidence>
<comment type="caution">
    <text evidence="6">The sequence shown here is derived from an EMBL/GenBank/DDBJ whole genome shotgun (WGS) entry which is preliminary data.</text>
</comment>
<dbReference type="PANTHER" id="PTHR47506">
    <property type="entry name" value="TRANSCRIPTIONAL REGULATORY PROTEIN"/>
    <property type="match status" value="1"/>
</dbReference>
<dbReference type="Pfam" id="PF21993">
    <property type="entry name" value="TetR_C_13_2"/>
    <property type="match status" value="1"/>
</dbReference>
<evidence type="ECO:0000256" key="1">
    <source>
        <dbReference type="ARBA" id="ARBA00023015"/>
    </source>
</evidence>
<keyword evidence="7" id="KW-1185">Reference proteome</keyword>
<reference evidence="6 7" key="1">
    <citation type="submission" date="2021-03" db="EMBL/GenBank/DDBJ databases">
        <title>Microbacterium pauli sp. nov., isolated from microfiltered milk.</title>
        <authorList>
            <person name="Bellassi P."/>
            <person name="Fontana A."/>
            <person name="Callegari M.L."/>
            <person name="Lorenzo M."/>
            <person name="Cappa F."/>
        </authorList>
    </citation>
    <scope>NUCLEOTIDE SEQUENCE [LARGE SCALE GENOMIC DNA]</scope>
    <source>
        <strain evidence="6 7">DSM 18909</strain>
    </source>
</reference>
<dbReference type="Gene3D" id="1.10.357.10">
    <property type="entry name" value="Tetracycline Repressor, domain 2"/>
    <property type="match status" value="1"/>
</dbReference>
<sequence>MGRPRRFDEETLLDVGQELFWSRGYDRTSMEEIAAASGAGVSSLYAIYGSKLALFLRIFGRYCEARVELAAEATSGVSEDLGSAVAEYLDRIVAECTSHADRRGCLMLNSVVDLGDRFPEIRVVADSATARIEDLLHDKLLRTAAARSVDLSSVEARPLAARVVLASQGLIQLSRLRVSASHLTASAAHLSGTVGHSS</sequence>
<dbReference type="PANTHER" id="PTHR47506:SF10">
    <property type="entry name" value="TRANSCRIPTIONAL REGULATORY PROTEIN"/>
    <property type="match status" value="1"/>
</dbReference>
<gene>
    <name evidence="6" type="ORF">J0P97_08190</name>
</gene>
<keyword evidence="2 4" id="KW-0238">DNA-binding</keyword>
<keyword evidence="3" id="KW-0804">Transcription</keyword>